<evidence type="ECO:0000256" key="1">
    <source>
        <dbReference type="ARBA" id="ARBA00004442"/>
    </source>
</evidence>
<evidence type="ECO:0000313" key="8">
    <source>
        <dbReference type="EMBL" id="KAA6352503.1"/>
    </source>
</evidence>
<dbReference type="GO" id="GO:0009279">
    <property type="term" value="C:cell outer membrane"/>
    <property type="evidence" value="ECO:0007669"/>
    <property type="project" value="UniProtKB-SubCell"/>
</dbReference>
<comment type="subcellular location">
    <subcellularLocation>
        <location evidence="1">Cell outer membrane</location>
    </subcellularLocation>
</comment>
<keyword evidence="4" id="KW-0812">Transmembrane</keyword>
<evidence type="ECO:0000256" key="3">
    <source>
        <dbReference type="ARBA" id="ARBA00022452"/>
    </source>
</evidence>
<dbReference type="GO" id="GO:0015562">
    <property type="term" value="F:efflux transmembrane transporter activity"/>
    <property type="evidence" value="ECO:0007669"/>
    <property type="project" value="InterPro"/>
</dbReference>
<evidence type="ECO:0000313" key="7">
    <source>
        <dbReference type="EMBL" id="KAA6352458.1"/>
    </source>
</evidence>
<dbReference type="EMBL" id="SNRY01000002">
    <property type="protein sequence ID" value="KAA6352503.1"/>
    <property type="molecule type" value="Genomic_DNA"/>
</dbReference>
<proteinExistence type="predicted"/>
<dbReference type="GO" id="GO:1990281">
    <property type="term" value="C:efflux pump complex"/>
    <property type="evidence" value="ECO:0007669"/>
    <property type="project" value="TreeGrafter"/>
</dbReference>
<dbReference type="AlphaFoldDB" id="A0A5J4T490"/>
<keyword evidence="5" id="KW-0472">Membrane</keyword>
<dbReference type="InterPro" id="IPR051906">
    <property type="entry name" value="TolC-like"/>
</dbReference>
<dbReference type="PANTHER" id="PTHR30026:SF20">
    <property type="entry name" value="OUTER MEMBRANE PROTEIN TOLC"/>
    <property type="match status" value="1"/>
</dbReference>
<keyword evidence="3" id="KW-1134">Transmembrane beta strand</keyword>
<dbReference type="PANTHER" id="PTHR30026">
    <property type="entry name" value="OUTER MEMBRANE PROTEIN TOLC"/>
    <property type="match status" value="1"/>
</dbReference>
<evidence type="ECO:0000256" key="6">
    <source>
        <dbReference type="ARBA" id="ARBA00023237"/>
    </source>
</evidence>
<organism evidence="8">
    <name type="scientific">termite gut metagenome</name>
    <dbReference type="NCBI Taxonomy" id="433724"/>
    <lineage>
        <taxon>unclassified sequences</taxon>
        <taxon>metagenomes</taxon>
        <taxon>organismal metagenomes</taxon>
    </lineage>
</organism>
<dbReference type="Gene3D" id="1.20.1600.10">
    <property type="entry name" value="Outer membrane efflux proteins (OEP)"/>
    <property type="match status" value="1"/>
</dbReference>
<keyword evidence="2" id="KW-0813">Transport</keyword>
<protein>
    <submittedName>
        <fullName evidence="8">Outer membrane efflux protein BepC</fullName>
    </submittedName>
</protein>
<reference evidence="8" key="1">
    <citation type="submission" date="2019-03" db="EMBL/GenBank/DDBJ databases">
        <title>Single cell metagenomics reveals metabolic interactions within the superorganism composed of flagellate Streblomastix strix and complex community of Bacteroidetes bacteria on its surface.</title>
        <authorList>
            <person name="Treitli S.C."/>
            <person name="Kolisko M."/>
            <person name="Husnik F."/>
            <person name="Keeling P."/>
            <person name="Hampl V."/>
        </authorList>
    </citation>
    <scope>NUCLEOTIDE SEQUENCE</scope>
    <source>
        <strain evidence="8">STM</strain>
    </source>
</reference>
<dbReference type="GO" id="GO:0015288">
    <property type="term" value="F:porin activity"/>
    <property type="evidence" value="ECO:0007669"/>
    <property type="project" value="TreeGrafter"/>
</dbReference>
<comment type="caution">
    <text evidence="8">The sequence shown here is derived from an EMBL/GenBank/DDBJ whole genome shotgun (WGS) entry which is preliminary data.</text>
</comment>
<accession>A0A5J4T490</accession>
<evidence type="ECO:0000256" key="5">
    <source>
        <dbReference type="ARBA" id="ARBA00023136"/>
    </source>
</evidence>
<evidence type="ECO:0000256" key="2">
    <source>
        <dbReference type="ARBA" id="ARBA00022448"/>
    </source>
</evidence>
<dbReference type="EMBL" id="SNRY01000002">
    <property type="protein sequence ID" value="KAA6352458.1"/>
    <property type="molecule type" value="Genomic_DNA"/>
</dbReference>
<dbReference type="Pfam" id="PF02321">
    <property type="entry name" value="OEP"/>
    <property type="match status" value="2"/>
</dbReference>
<name>A0A5J4T490_9ZZZZ</name>
<keyword evidence="6" id="KW-0998">Cell outer membrane</keyword>
<evidence type="ECO:0000256" key="4">
    <source>
        <dbReference type="ARBA" id="ARBA00022692"/>
    </source>
</evidence>
<dbReference type="InterPro" id="IPR003423">
    <property type="entry name" value="OMP_efflux"/>
</dbReference>
<sequence>MNKKKNIIAVTLIIAGVFPLAGQTPDSWTLRQCVEYAIAHNIAIRQTSNSVIQNETELNTSKWMRLPSLNGSASQNFSWGRATSPIDNTYTDTNNSNTSFSLSTNVPLFTGFQIPNQYELNKLNLKAAIEDLNKAKDDMALNVASVYMQALFNQELSKVANSQVSLSRAQLNRMVQLSELGKASPAQVAEAKARLAQDELSAVQADNNYRLTLLDLSQLLELPSPEGFTLALPDSELEFAPLIAPDDIYEQAVLSKPAILAAQYRLEGSEKSIRIAQSEYYPQLSFSAGLGTSFYTMNGQSSSSFSSQMENNLNKYLGFSLNIPLFNRFNTRNRVRLANLQQTQLSLQVDNIKKTLYKEIQQAWYSALAAESKYKSSSAAVAANEETFHLTGEKFENGKATSIEYNEAKFNLMRAQSDRIQAKYEYLFRTKVLDFYKGIPIQ</sequence>
<gene>
    <name evidence="7" type="ORF">EZS27_000160</name>
    <name evidence="8" type="ORF">EZS27_000205</name>
</gene>
<dbReference type="SUPFAM" id="SSF56954">
    <property type="entry name" value="Outer membrane efflux proteins (OEP)"/>
    <property type="match status" value="1"/>
</dbReference>